<reference evidence="9 10" key="1">
    <citation type="journal article" date="2007" name="Science">
        <title>Sea anemone genome reveals ancestral eumetazoan gene repertoire and genomic organization.</title>
        <authorList>
            <person name="Putnam N.H."/>
            <person name="Srivastava M."/>
            <person name="Hellsten U."/>
            <person name="Dirks B."/>
            <person name="Chapman J."/>
            <person name="Salamov A."/>
            <person name="Terry A."/>
            <person name="Shapiro H."/>
            <person name="Lindquist E."/>
            <person name="Kapitonov V.V."/>
            <person name="Jurka J."/>
            <person name="Genikhovich G."/>
            <person name="Grigoriev I.V."/>
            <person name="Lucas S.M."/>
            <person name="Steele R.E."/>
            <person name="Finnerty J.R."/>
            <person name="Technau U."/>
            <person name="Martindale M.Q."/>
            <person name="Rokhsar D.S."/>
        </authorList>
    </citation>
    <scope>NUCLEOTIDE SEQUENCE [LARGE SCALE GENOMIC DNA]</scope>
    <source>
        <strain evidence="10">CH2 X CH6</strain>
    </source>
</reference>
<dbReference type="AlphaFoldDB" id="A7SY12"/>
<dbReference type="PhylomeDB" id="A7SY12"/>
<dbReference type="GO" id="GO:0004222">
    <property type="term" value="F:metalloendopeptidase activity"/>
    <property type="evidence" value="ECO:0000318"/>
    <property type="project" value="GO_Central"/>
</dbReference>
<dbReference type="GO" id="GO:0006508">
    <property type="term" value="P:proteolysis"/>
    <property type="evidence" value="ECO:0007669"/>
    <property type="project" value="UniProtKB-KW"/>
</dbReference>
<dbReference type="SMART" id="SM00235">
    <property type="entry name" value="ZnMc"/>
    <property type="match status" value="1"/>
</dbReference>
<dbReference type="PROSITE" id="PS51864">
    <property type="entry name" value="ASTACIN"/>
    <property type="match status" value="1"/>
</dbReference>
<comment type="cofactor">
    <cofactor evidence="6 7">
        <name>Zn(2+)</name>
        <dbReference type="ChEBI" id="CHEBI:29105"/>
    </cofactor>
    <text evidence="6 7">Binds 1 zinc ion per subunit.</text>
</comment>
<feature type="active site" evidence="6">
    <location>
        <position position="59"/>
    </location>
</feature>
<evidence type="ECO:0000259" key="8">
    <source>
        <dbReference type="PROSITE" id="PS51864"/>
    </source>
</evidence>
<dbReference type="Pfam" id="PF01400">
    <property type="entry name" value="Astacin"/>
    <property type="match status" value="1"/>
</dbReference>
<evidence type="ECO:0000256" key="1">
    <source>
        <dbReference type="ARBA" id="ARBA00022670"/>
    </source>
</evidence>
<dbReference type="CDD" id="cd04280">
    <property type="entry name" value="ZnMc_astacin_like"/>
    <property type="match status" value="1"/>
</dbReference>
<dbReference type="PANTHER" id="PTHR10127">
    <property type="entry name" value="DISCOIDIN, CUB, EGF, LAMININ , AND ZINC METALLOPROTEASE DOMAIN CONTAINING"/>
    <property type="match status" value="1"/>
</dbReference>
<dbReference type="PRINTS" id="PR00480">
    <property type="entry name" value="ASTACIN"/>
</dbReference>
<comment type="caution">
    <text evidence="6">Lacks conserved residue(s) required for the propagation of feature annotation.</text>
</comment>
<gene>
    <name evidence="9" type="ORF">NEMVEDRAFT_v1g137402</name>
</gene>
<evidence type="ECO:0000256" key="3">
    <source>
        <dbReference type="ARBA" id="ARBA00022801"/>
    </source>
</evidence>
<feature type="domain" description="Peptidase M12A" evidence="8">
    <location>
        <begin position="1"/>
        <end position="153"/>
    </location>
</feature>
<dbReference type="InterPro" id="IPR001506">
    <property type="entry name" value="Peptidase_M12A"/>
</dbReference>
<dbReference type="PANTHER" id="PTHR10127:SF780">
    <property type="entry name" value="METALLOENDOPEPTIDASE"/>
    <property type="match status" value="1"/>
</dbReference>
<accession>A7SY12</accession>
<keyword evidence="5 6" id="KW-0482">Metalloprotease</keyword>
<evidence type="ECO:0000256" key="7">
    <source>
        <dbReference type="RuleBase" id="RU361183"/>
    </source>
</evidence>
<feature type="binding site" evidence="6">
    <location>
        <position position="62"/>
    </location>
    <ligand>
        <name>Zn(2+)</name>
        <dbReference type="ChEBI" id="CHEBI:29105"/>
        <note>catalytic</note>
    </ligand>
</feature>
<keyword evidence="3 6" id="KW-0378">Hydrolase</keyword>
<dbReference type="InParanoid" id="A7SY12"/>
<dbReference type="eggNOG" id="KOG3714">
    <property type="taxonomic scope" value="Eukaryota"/>
</dbReference>
<dbReference type="Proteomes" id="UP000001593">
    <property type="component" value="Unassembled WGS sequence"/>
</dbReference>
<feature type="binding site" evidence="6">
    <location>
        <position position="68"/>
    </location>
    <ligand>
        <name>Zn(2+)</name>
        <dbReference type="ChEBI" id="CHEBI:29105"/>
        <note>catalytic</note>
    </ligand>
</feature>
<name>A7SY12_NEMVE</name>
<keyword evidence="1 6" id="KW-0645">Protease</keyword>
<evidence type="ECO:0000256" key="5">
    <source>
        <dbReference type="ARBA" id="ARBA00023049"/>
    </source>
</evidence>
<feature type="non-terminal residue" evidence="9">
    <location>
        <position position="153"/>
    </location>
</feature>
<keyword evidence="2 6" id="KW-0479">Metal-binding</keyword>
<evidence type="ECO:0000313" key="9">
    <source>
        <dbReference type="EMBL" id="EDO31400.1"/>
    </source>
</evidence>
<feature type="binding site" evidence="6">
    <location>
        <position position="58"/>
    </location>
    <ligand>
        <name>Zn(2+)</name>
        <dbReference type="ChEBI" id="CHEBI:29105"/>
        <note>catalytic</note>
    </ligand>
</feature>
<dbReference type="InterPro" id="IPR024079">
    <property type="entry name" value="MetalloPept_cat_dom_sf"/>
</dbReference>
<dbReference type="HOGENOM" id="CLU_017286_4_0_1"/>
<dbReference type="GO" id="GO:0005615">
    <property type="term" value="C:extracellular space"/>
    <property type="evidence" value="ECO:0000318"/>
    <property type="project" value="GO_Central"/>
</dbReference>
<dbReference type="Gene3D" id="3.40.390.10">
    <property type="entry name" value="Collagenase (Catalytic Domain)"/>
    <property type="match status" value="1"/>
</dbReference>
<dbReference type="InterPro" id="IPR034035">
    <property type="entry name" value="Astacin-like_dom"/>
</dbReference>
<protein>
    <recommendedName>
        <fullName evidence="7">Metalloendopeptidase</fullName>
        <ecNumber evidence="7">3.4.24.-</ecNumber>
    </recommendedName>
</protein>
<dbReference type="EMBL" id="DS469903">
    <property type="protein sequence ID" value="EDO31400.1"/>
    <property type="molecule type" value="Genomic_DNA"/>
</dbReference>
<organism evidence="9 10">
    <name type="scientific">Nematostella vectensis</name>
    <name type="common">Starlet sea anemone</name>
    <dbReference type="NCBI Taxonomy" id="45351"/>
    <lineage>
        <taxon>Eukaryota</taxon>
        <taxon>Metazoa</taxon>
        <taxon>Cnidaria</taxon>
        <taxon>Anthozoa</taxon>
        <taxon>Hexacorallia</taxon>
        <taxon>Actiniaria</taxon>
        <taxon>Edwardsiidae</taxon>
        <taxon>Nematostella</taxon>
    </lineage>
</organism>
<evidence type="ECO:0000256" key="2">
    <source>
        <dbReference type="ARBA" id="ARBA00022723"/>
    </source>
</evidence>
<evidence type="ECO:0000256" key="4">
    <source>
        <dbReference type="ARBA" id="ARBA00022833"/>
    </source>
</evidence>
<dbReference type="GO" id="GO:0008270">
    <property type="term" value="F:zinc ion binding"/>
    <property type="evidence" value="ECO:0007669"/>
    <property type="project" value="UniProtKB-UniRule"/>
</dbReference>
<dbReference type="OMA" id="ITHFVAY"/>
<dbReference type="FunFam" id="3.40.390.10:FF:000097">
    <property type="entry name" value="Metalloendopeptidase"/>
    <property type="match status" value="1"/>
</dbReference>
<dbReference type="SUPFAM" id="SSF55486">
    <property type="entry name" value="Metalloproteases ('zincins'), catalytic domain"/>
    <property type="match status" value="1"/>
</dbReference>
<keyword evidence="10" id="KW-1185">Reference proteome</keyword>
<dbReference type="EC" id="3.4.24.-" evidence="7"/>
<sequence>MSHWTINVPCITFVPRTDQSDYLSFFAGKGCYSDVGRIGRKQRISIGADCKIMGIVAHEIAHALGFWHEQSRPDRDEHVNVLWDNIEEGTFFLYIGLTLHGIPYDINSLMHFGPHAFAKAEGYNTLETLTGKTDFGQRNGLSTLDIEQAKLLY</sequence>
<dbReference type="InterPro" id="IPR006026">
    <property type="entry name" value="Peptidase_Metallo"/>
</dbReference>
<keyword evidence="4 6" id="KW-0862">Zinc</keyword>
<proteinExistence type="predicted"/>
<evidence type="ECO:0000256" key="6">
    <source>
        <dbReference type="PROSITE-ProRule" id="PRU01211"/>
    </source>
</evidence>
<evidence type="ECO:0000313" key="10">
    <source>
        <dbReference type="Proteomes" id="UP000001593"/>
    </source>
</evidence>